<reference evidence="3" key="1">
    <citation type="journal article" date="2021" name="Proc. Natl. Acad. Sci. U.S.A.">
        <title>A Catalog of Tens of Thousands of Viruses from Human Metagenomes Reveals Hidden Associations with Chronic Diseases.</title>
        <authorList>
            <person name="Tisza M.J."/>
            <person name="Buck C.B."/>
        </authorList>
    </citation>
    <scope>NUCLEOTIDE SEQUENCE</scope>
    <source>
        <strain evidence="3">CtJj91</strain>
    </source>
</reference>
<evidence type="ECO:0008006" key="4">
    <source>
        <dbReference type="Google" id="ProtNLM"/>
    </source>
</evidence>
<evidence type="ECO:0000313" key="3">
    <source>
        <dbReference type="EMBL" id="DAF55952.1"/>
    </source>
</evidence>
<name>A0A8S5SYI1_9CAUD</name>
<keyword evidence="1" id="KW-0175">Coiled coil</keyword>
<feature type="region of interest" description="Disordered" evidence="2">
    <location>
        <begin position="134"/>
        <end position="153"/>
    </location>
</feature>
<feature type="coiled-coil region" evidence="1">
    <location>
        <begin position="44"/>
        <end position="99"/>
    </location>
</feature>
<evidence type="ECO:0000256" key="2">
    <source>
        <dbReference type="SAM" id="MobiDB-lite"/>
    </source>
</evidence>
<organism evidence="3">
    <name type="scientific">Siphoviridae sp. ctJj91</name>
    <dbReference type="NCBI Taxonomy" id="2827838"/>
    <lineage>
        <taxon>Viruses</taxon>
        <taxon>Duplodnaviria</taxon>
        <taxon>Heunggongvirae</taxon>
        <taxon>Uroviricota</taxon>
        <taxon>Caudoviricetes</taxon>
    </lineage>
</organism>
<dbReference type="EMBL" id="BK032704">
    <property type="protein sequence ID" value="DAF55952.1"/>
    <property type="molecule type" value="Genomic_DNA"/>
</dbReference>
<evidence type="ECO:0000256" key="1">
    <source>
        <dbReference type="SAM" id="Coils"/>
    </source>
</evidence>
<protein>
    <recommendedName>
        <fullName evidence="4">DUF4355 domain-containing protein</fullName>
    </recommendedName>
</protein>
<sequence length="169" mass="19548">MSFEPITTQEEFEKRLGERLAQKDRSVRKEFEKYTSPEKLAEIKKEYDTKINNLTSELETSISEKYKDYKSPEDIKSLREEYENKIAKYETDSAKTRIAIEMGLPYEVKDRLRGSTEEELREDAKLLCGFVSKNEPPLAGGEPVPKNSGNQALEQGYRELLDGLNLEKE</sequence>
<accession>A0A8S5SYI1</accession>
<proteinExistence type="predicted"/>